<dbReference type="Gene3D" id="2.130.10.10">
    <property type="entry name" value="YVTN repeat-like/Quinoprotein amine dehydrogenase"/>
    <property type="match status" value="1"/>
</dbReference>
<dbReference type="GO" id="GO:0003723">
    <property type="term" value="F:RNA binding"/>
    <property type="evidence" value="ECO:0007669"/>
    <property type="project" value="TreeGrafter"/>
</dbReference>
<evidence type="ECO:0000256" key="2">
    <source>
        <dbReference type="ARBA" id="ARBA00022737"/>
    </source>
</evidence>
<sequence>MSLVKRQKVKTSTDLINHFDDTETHEYSLDQGIWLCTESIQTTLTATFSPSSYQLASGGIDKQVSLWNIPQPGSDAATPNYATLSHKSAVTGISWATDEQLIAACADSSLNWWDATTQIKLRKLKSCHTCPGGGVINQISAIGTSSQVVSVGDDGCARLWDNRETADEASIEIRTSFPLTTVAAASDTVYISGLDPCITAYDLRKVSSPLWLYAPPTPAMVTSLSHGGTSSLFARSTDGSIQQVNSTPFVPLTLSRKERVLQGVADTQSYLVRCAVNGDKVISGGEDGCVTMWELGTGKIVRRWDTTDGVRNVVVDVGFDPKGEYVYGTLSGGGVGVWKV</sequence>
<dbReference type="OrthoDB" id="1068471at2759"/>
<evidence type="ECO:0000313" key="4">
    <source>
        <dbReference type="EMBL" id="ODQ78462.1"/>
    </source>
</evidence>
<dbReference type="GeneID" id="30148426"/>
<protein>
    <submittedName>
        <fullName evidence="4">Uncharacterized protein</fullName>
    </submittedName>
</protein>
<name>A0A1E3QMZ3_9ASCO</name>
<gene>
    <name evidence="4" type="ORF">BABINDRAFT_168205</name>
</gene>
<dbReference type="PANTHER" id="PTHR44006:SF1">
    <property type="entry name" value="U5 SMALL NUCLEAR RIBONUCLEOPROTEIN 40 KDA PROTEIN"/>
    <property type="match status" value="1"/>
</dbReference>
<dbReference type="EMBL" id="KV454435">
    <property type="protein sequence ID" value="ODQ78462.1"/>
    <property type="molecule type" value="Genomic_DNA"/>
</dbReference>
<dbReference type="Proteomes" id="UP000094336">
    <property type="component" value="Unassembled WGS sequence"/>
</dbReference>
<dbReference type="AlphaFoldDB" id="A0A1E3QMZ3"/>
<dbReference type="RefSeq" id="XP_018983790.1">
    <property type="nucleotide sequence ID" value="XM_019130573.1"/>
</dbReference>
<evidence type="ECO:0000256" key="1">
    <source>
        <dbReference type="ARBA" id="ARBA00022574"/>
    </source>
</evidence>
<evidence type="ECO:0000313" key="5">
    <source>
        <dbReference type="Proteomes" id="UP000094336"/>
    </source>
</evidence>
<dbReference type="STRING" id="984486.A0A1E3QMZ3"/>
<dbReference type="GO" id="GO:0071013">
    <property type="term" value="C:catalytic step 2 spliceosome"/>
    <property type="evidence" value="ECO:0007669"/>
    <property type="project" value="TreeGrafter"/>
</dbReference>
<feature type="repeat" description="WD" evidence="3">
    <location>
        <begin position="83"/>
        <end position="123"/>
    </location>
</feature>
<evidence type="ECO:0000256" key="3">
    <source>
        <dbReference type="PROSITE-ProRule" id="PRU00221"/>
    </source>
</evidence>
<reference evidence="5" key="1">
    <citation type="submission" date="2016-05" db="EMBL/GenBank/DDBJ databases">
        <title>Comparative genomics of biotechnologically important yeasts.</title>
        <authorList>
            <consortium name="DOE Joint Genome Institute"/>
            <person name="Riley R."/>
            <person name="Haridas S."/>
            <person name="Wolfe K.H."/>
            <person name="Lopes M.R."/>
            <person name="Hittinger C.T."/>
            <person name="Goker M."/>
            <person name="Salamov A."/>
            <person name="Wisecaver J."/>
            <person name="Long T.M."/>
            <person name="Aerts A.L."/>
            <person name="Barry K."/>
            <person name="Choi C."/>
            <person name="Clum A."/>
            <person name="Coughlan A.Y."/>
            <person name="Deshpande S."/>
            <person name="Douglass A.P."/>
            <person name="Hanson S.J."/>
            <person name="Klenk H.-P."/>
            <person name="Labutti K."/>
            <person name="Lapidus A."/>
            <person name="Lindquist E."/>
            <person name="Lipzen A."/>
            <person name="Meier-Kolthoff J.P."/>
            <person name="Ohm R.A."/>
            <person name="Otillar R.P."/>
            <person name="Pangilinan J."/>
            <person name="Peng Y."/>
            <person name="Rokas A."/>
            <person name="Rosa C.A."/>
            <person name="Scheuner C."/>
            <person name="Sibirny A.A."/>
            <person name="Slot J.C."/>
            <person name="Stielow J.B."/>
            <person name="Sun H."/>
            <person name="Kurtzman C.P."/>
            <person name="Blackwell M."/>
            <person name="Grigoriev I.V."/>
            <person name="Jeffries T.W."/>
        </authorList>
    </citation>
    <scope>NUCLEOTIDE SEQUENCE [LARGE SCALE GENOMIC DNA]</scope>
    <source>
        <strain evidence="5">NRRL Y-12698</strain>
    </source>
</reference>
<feature type="repeat" description="WD" evidence="3">
    <location>
        <begin position="48"/>
        <end position="69"/>
    </location>
</feature>
<dbReference type="PROSITE" id="PS50082">
    <property type="entry name" value="WD_REPEATS_2"/>
    <property type="match status" value="3"/>
</dbReference>
<keyword evidence="5" id="KW-1185">Reference proteome</keyword>
<accession>A0A1E3QMZ3</accession>
<dbReference type="PANTHER" id="PTHR44006">
    <property type="entry name" value="U5 SMALL NUCLEAR RIBONUCLEOPROTEIN 40 KDA PROTEIN"/>
    <property type="match status" value="1"/>
</dbReference>
<dbReference type="SMART" id="SM00320">
    <property type="entry name" value="WD40"/>
    <property type="match status" value="5"/>
</dbReference>
<dbReference type="PROSITE" id="PS00678">
    <property type="entry name" value="WD_REPEATS_1"/>
    <property type="match status" value="1"/>
</dbReference>
<organism evidence="4 5">
    <name type="scientific">Babjeviella inositovora NRRL Y-12698</name>
    <dbReference type="NCBI Taxonomy" id="984486"/>
    <lineage>
        <taxon>Eukaryota</taxon>
        <taxon>Fungi</taxon>
        <taxon>Dikarya</taxon>
        <taxon>Ascomycota</taxon>
        <taxon>Saccharomycotina</taxon>
        <taxon>Pichiomycetes</taxon>
        <taxon>Serinales incertae sedis</taxon>
        <taxon>Babjeviella</taxon>
    </lineage>
</organism>
<keyword evidence="2" id="KW-0677">Repeat</keyword>
<dbReference type="InterPro" id="IPR019775">
    <property type="entry name" value="WD40_repeat_CS"/>
</dbReference>
<feature type="repeat" description="WD" evidence="3">
    <location>
        <begin position="277"/>
        <end position="303"/>
    </location>
</feature>
<dbReference type="InterPro" id="IPR036322">
    <property type="entry name" value="WD40_repeat_dom_sf"/>
</dbReference>
<dbReference type="Pfam" id="PF00400">
    <property type="entry name" value="WD40"/>
    <property type="match status" value="3"/>
</dbReference>
<dbReference type="InterPro" id="IPR015943">
    <property type="entry name" value="WD40/YVTN_repeat-like_dom_sf"/>
</dbReference>
<keyword evidence="1 3" id="KW-0853">WD repeat</keyword>
<dbReference type="SUPFAM" id="SSF50978">
    <property type="entry name" value="WD40 repeat-like"/>
    <property type="match status" value="1"/>
</dbReference>
<proteinExistence type="predicted"/>
<dbReference type="InterPro" id="IPR001680">
    <property type="entry name" value="WD40_rpt"/>
</dbReference>
<dbReference type="InterPro" id="IPR052234">
    <property type="entry name" value="U5_snRNP_Component"/>
</dbReference>